<proteinExistence type="predicted"/>
<accession>X0SS82</accession>
<gene>
    <name evidence="10" type="ORF">S01H1_01159</name>
</gene>
<dbReference type="GO" id="GO:0009678">
    <property type="term" value="F:diphosphate hydrolysis-driven proton transmembrane transporter activity"/>
    <property type="evidence" value="ECO:0007669"/>
    <property type="project" value="InterPro"/>
</dbReference>
<comment type="subcellular location">
    <subcellularLocation>
        <location evidence="1">Endomembrane system</location>
        <topology evidence="1">Multi-pass membrane protein</topology>
    </subcellularLocation>
</comment>
<evidence type="ECO:0000256" key="7">
    <source>
        <dbReference type="ARBA" id="ARBA00023065"/>
    </source>
</evidence>
<feature type="non-terminal residue" evidence="10">
    <location>
        <position position="182"/>
    </location>
</feature>
<dbReference type="Pfam" id="PF03030">
    <property type="entry name" value="H_PPase"/>
    <property type="match status" value="1"/>
</dbReference>
<name>X0SS82_9ZZZZ</name>
<dbReference type="InterPro" id="IPR004131">
    <property type="entry name" value="PPase-energised_H-pump"/>
</dbReference>
<dbReference type="GO" id="GO:0016020">
    <property type="term" value="C:membrane"/>
    <property type="evidence" value="ECO:0007669"/>
    <property type="project" value="InterPro"/>
</dbReference>
<evidence type="ECO:0000256" key="1">
    <source>
        <dbReference type="ARBA" id="ARBA00004127"/>
    </source>
</evidence>
<feature type="transmembrane region" description="Helical" evidence="9">
    <location>
        <begin position="124"/>
        <end position="144"/>
    </location>
</feature>
<dbReference type="GO" id="GO:0012505">
    <property type="term" value="C:endomembrane system"/>
    <property type="evidence" value="ECO:0007669"/>
    <property type="project" value="UniProtKB-SubCell"/>
</dbReference>
<dbReference type="AlphaFoldDB" id="X0SS82"/>
<reference evidence="10" key="1">
    <citation type="journal article" date="2014" name="Front. Microbiol.">
        <title>High frequency of phylogenetically diverse reductive dehalogenase-homologous genes in deep subseafloor sedimentary metagenomes.</title>
        <authorList>
            <person name="Kawai M."/>
            <person name="Futagami T."/>
            <person name="Toyoda A."/>
            <person name="Takaki Y."/>
            <person name="Nishi S."/>
            <person name="Hori S."/>
            <person name="Arai W."/>
            <person name="Tsubouchi T."/>
            <person name="Morono Y."/>
            <person name="Uchiyama I."/>
            <person name="Ito T."/>
            <person name="Fujiyama A."/>
            <person name="Inagaki F."/>
            <person name="Takami H."/>
        </authorList>
    </citation>
    <scope>NUCLEOTIDE SEQUENCE</scope>
    <source>
        <strain evidence="10">Expedition CK06-06</strain>
    </source>
</reference>
<evidence type="ECO:0000256" key="9">
    <source>
        <dbReference type="SAM" id="Phobius"/>
    </source>
</evidence>
<evidence type="ECO:0000256" key="2">
    <source>
        <dbReference type="ARBA" id="ARBA00022448"/>
    </source>
</evidence>
<evidence type="ECO:0000256" key="6">
    <source>
        <dbReference type="ARBA" id="ARBA00022989"/>
    </source>
</evidence>
<dbReference type="EMBL" id="BARS01000480">
    <property type="protein sequence ID" value="GAF77981.1"/>
    <property type="molecule type" value="Genomic_DNA"/>
</dbReference>
<evidence type="ECO:0000256" key="4">
    <source>
        <dbReference type="ARBA" id="ARBA00022842"/>
    </source>
</evidence>
<keyword evidence="8 9" id="KW-0472">Membrane</keyword>
<keyword evidence="3 9" id="KW-0812">Transmembrane</keyword>
<dbReference type="GO" id="GO:0004427">
    <property type="term" value="F:inorganic diphosphate phosphatase activity"/>
    <property type="evidence" value="ECO:0007669"/>
    <property type="project" value="InterPro"/>
</dbReference>
<comment type="caution">
    <text evidence="10">The sequence shown here is derived from an EMBL/GenBank/DDBJ whole genome shotgun (WGS) entry which is preliminary data.</text>
</comment>
<feature type="transmembrane region" description="Helical" evidence="9">
    <location>
        <begin position="45"/>
        <end position="66"/>
    </location>
</feature>
<evidence type="ECO:0000256" key="8">
    <source>
        <dbReference type="ARBA" id="ARBA00023136"/>
    </source>
</evidence>
<keyword evidence="5" id="KW-1278">Translocase</keyword>
<evidence type="ECO:0000256" key="5">
    <source>
        <dbReference type="ARBA" id="ARBA00022967"/>
    </source>
</evidence>
<dbReference type="PANTHER" id="PTHR31998">
    <property type="entry name" value="K(+)-INSENSITIVE PYROPHOSPHATE-ENERGIZED PROTON PUMP"/>
    <property type="match status" value="1"/>
</dbReference>
<protein>
    <recommendedName>
        <fullName evidence="11">Sodium-translocating pyrophosphatase</fullName>
    </recommendedName>
</protein>
<evidence type="ECO:0008006" key="11">
    <source>
        <dbReference type="Google" id="ProtNLM"/>
    </source>
</evidence>
<evidence type="ECO:0000256" key="3">
    <source>
        <dbReference type="ARBA" id="ARBA00022692"/>
    </source>
</evidence>
<keyword evidence="4" id="KW-0460">Magnesium</keyword>
<keyword evidence="7" id="KW-0406">Ion transport</keyword>
<sequence length="182" mass="19016">MFAGLLAVVMVGWCVPQAACGAELGISSDEAGVVGAAASGRIVIPWIWWLAPIGSIIALIAAFVLYKQVMAASEGSEEMKAIAAHVREGAMAYLKRQYKVVAVFFVVVSIILGIMGWIGVQHQLVFIAFLTGGFFSGLCGFLGMKTATLAGSRTTQGAKESLNRGLQVAFRAGAVMGFVVVG</sequence>
<evidence type="ECO:0000313" key="10">
    <source>
        <dbReference type="EMBL" id="GAF77981.1"/>
    </source>
</evidence>
<keyword evidence="2" id="KW-0813">Transport</keyword>
<feature type="transmembrane region" description="Helical" evidence="9">
    <location>
        <begin position="100"/>
        <end position="118"/>
    </location>
</feature>
<keyword evidence="6 9" id="KW-1133">Transmembrane helix</keyword>
<organism evidence="10">
    <name type="scientific">marine sediment metagenome</name>
    <dbReference type="NCBI Taxonomy" id="412755"/>
    <lineage>
        <taxon>unclassified sequences</taxon>
        <taxon>metagenomes</taxon>
        <taxon>ecological metagenomes</taxon>
    </lineage>
</organism>